<feature type="compositionally biased region" description="Basic and acidic residues" evidence="1">
    <location>
        <begin position="60"/>
        <end position="75"/>
    </location>
</feature>
<dbReference type="OrthoDB" id="10617957at2759"/>
<evidence type="ECO:0000256" key="1">
    <source>
        <dbReference type="SAM" id="MobiDB-lite"/>
    </source>
</evidence>
<dbReference type="AlphaFoldDB" id="A0A8J2VQK6"/>
<gene>
    <name evidence="2" type="ORF">DCHRY22_LOCUS3136</name>
</gene>
<keyword evidence="3" id="KW-1185">Reference proteome</keyword>
<protein>
    <submittedName>
        <fullName evidence="2">(African queen) hypothetical protein</fullName>
    </submittedName>
</protein>
<proteinExistence type="predicted"/>
<dbReference type="Proteomes" id="UP000789524">
    <property type="component" value="Unassembled WGS sequence"/>
</dbReference>
<name>A0A8J2VQK6_9NEOP</name>
<comment type="caution">
    <text evidence="2">The sequence shown here is derived from an EMBL/GenBank/DDBJ whole genome shotgun (WGS) entry which is preliminary data.</text>
</comment>
<reference evidence="2" key="1">
    <citation type="submission" date="2021-09" db="EMBL/GenBank/DDBJ databases">
        <authorList>
            <person name="Martin H S."/>
        </authorList>
    </citation>
    <scope>NUCLEOTIDE SEQUENCE</scope>
</reference>
<dbReference type="EMBL" id="CAKASE010000047">
    <property type="protein sequence ID" value="CAG9561674.1"/>
    <property type="molecule type" value="Genomic_DNA"/>
</dbReference>
<evidence type="ECO:0000313" key="2">
    <source>
        <dbReference type="EMBL" id="CAG9561674.1"/>
    </source>
</evidence>
<accession>A0A8J2VQK6</accession>
<evidence type="ECO:0000313" key="3">
    <source>
        <dbReference type="Proteomes" id="UP000789524"/>
    </source>
</evidence>
<sequence length="134" mass="14745">MLRVKKTTHIEAQCFVCLPFERCSANGCARGVSRHTARAGATRPESAQATGDANKYIFSEIKKKRESANDPRNTHAQDSVKPIRAHTSPSADRLTAHNERAIKGRRAFQRNESSQAPVPDINRSVSVRLAPAPL</sequence>
<organism evidence="2 3">
    <name type="scientific">Danaus chrysippus</name>
    <name type="common">African queen</name>
    <dbReference type="NCBI Taxonomy" id="151541"/>
    <lineage>
        <taxon>Eukaryota</taxon>
        <taxon>Metazoa</taxon>
        <taxon>Ecdysozoa</taxon>
        <taxon>Arthropoda</taxon>
        <taxon>Hexapoda</taxon>
        <taxon>Insecta</taxon>
        <taxon>Pterygota</taxon>
        <taxon>Neoptera</taxon>
        <taxon>Endopterygota</taxon>
        <taxon>Lepidoptera</taxon>
        <taxon>Glossata</taxon>
        <taxon>Ditrysia</taxon>
        <taxon>Papilionoidea</taxon>
        <taxon>Nymphalidae</taxon>
        <taxon>Danainae</taxon>
        <taxon>Danaini</taxon>
        <taxon>Danaina</taxon>
        <taxon>Danaus</taxon>
        <taxon>Anosia</taxon>
    </lineage>
</organism>
<feature type="region of interest" description="Disordered" evidence="1">
    <location>
        <begin position="32"/>
        <end position="134"/>
    </location>
</feature>